<dbReference type="PANTHER" id="PTHR47510:SF3">
    <property type="entry name" value="ENDO_EXONUCLEASE_PHOSPHATASE DOMAIN-CONTAINING PROTEIN"/>
    <property type="match status" value="1"/>
</dbReference>
<feature type="compositionally biased region" description="Polar residues" evidence="1">
    <location>
        <begin position="60"/>
        <end position="73"/>
    </location>
</feature>
<evidence type="ECO:0000256" key="1">
    <source>
        <dbReference type="SAM" id="MobiDB-lite"/>
    </source>
</evidence>
<name>A0A2B4SH45_STYPI</name>
<feature type="region of interest" description="Disordered" evidence="1">
    <location>
        <begin position="30"/>
        <end position="74"/>
    </location>
</feature>
<keyword evidence="3" id="KW-0548">Nucleotidyltransferase</keyword>
<evidence type="ECO:0000259" key="2">
    <source>
        <dbReference type="Pfam" id="PF00078"/>
    </source>
</evidence>
<accession>A0A2B4SH45</accession>
<reference evidence="4" key="1">
    <citation type="journal article" date="2017" name="bioRxiv">
        <title>Comparative analysis of the genomes of Stylophora pistillata and Acropora digitifera provides evidence for extensive differences between species of corals.</title>
        <authorList>
            <person name="Voolstra C.R."/>
            <person name="Li Y."/>
            <person name="Liew Y.J."/>
            <person name="Baumgarten S."/>
            <person name="Zoccola D."/>
            <person name="Flot J.-F."/>
            <person name="Tambutte S."/>
            <person name="Allemand D."/>
            <person name="Aranda M."/>
        </authorList>
    </citation>
    <scope>NUCLEOTIDE SEQUENCE [LARGE SCALE GENOMIC DNA]</scope>
</reference>
<dbReference type="AlphaFoldDB" id="A0A2B4SH45"/>
<proteinExistence type="predicted"/>
<dbReference type="GO" id="GO:0003964">
    <property type="term" value="F:RNA-directed DNA polymerase activity"/>
    <property type="evidence" value="ECO:0007669"/>
    <property type="project" value="UniProtKB-KW"/>
</dbReference>
<dbReference type="EMBL" id="LSMT01000096">
    <property type="protein sequence ID" value="PFX27765.1"/>
    <property type="molecule type" value="Genomic_DNA"/>
</dbReference>
<dbReference type="Pfam" id="PF00078">
    <property type="entry name" value="RVT_1"/>
    <property type="match status" value="1"/>
</dbReference>
<gene>
    <name evidence="3" type="ORF">AWC38_SpisGene7513</name>
</gene>
<keyword evidence="4" id="KW-1185">Reference proteome</keyword>
<dbReference type="PANTHER" id="PTHR47510">
    <property type="entry name" value="REVERSE TRANSCRIPTASE DOMAIN-CONTAINING PROTEIN"/>
    <property type="match status" value="1"/>
</dbReference>
<evidence type="ECO:0000313" key="4">
    <source>
        <dbReference type="Proteomes" id="UP000225706"/>
    </source>
</evidence>
<dbReference type="STRING" id="50429.A0A2B4SH45"/>
<dbReference type="Proteomes" id="UP000225706">
    <property type="component" value="Unassembled WGS sequence"/>
</dbReference>
<evidence type="ECO:0000313" key="3">
    <source>
        <dbReference type="EMBL" id="PFX27765.1"/>
    </source>
</evidence>
<feature type="domain" description="Reverse transcriptase" evidence="2">
    <location>
        <begin position="147"/>
        <end position="266"/>
    </location>
</feature>
<comment type="caution">
    <text evidence="3">The sequence shown here is derived from an EMBL/GenBank/DDBJ whole genome shotgun (WGS) entry which is preliminary data.</text>
</comment>
<dbReference type="InterPro" id="IPR000477">
    <property type="entry name" value="RT_dom"/>
</dbReference>
<organism evidence="3 4">
    <name type="scientific">Stylophora pistillata</name>
    <name type="common">Smooth cauliflower coral</name>
    <dbReference type="NCBI Taxonomy" id="50429"/>
    <lineage>
        <taxon>Eukaryota</taxon>
        <taxon>Metazoa</taxon>
        <taxon>Cnidaria</taxon>
        <taxon>Anthozoa</taxon>
        <taxon>Hexacorallia</taxon>
        <taxon>Scleractinia</taxon>
        <taxon>Astrocoeniina</taxon>
        <taxon>Pocilloporidae</taxon>
        <taxon>Stylophora</taxon>
    </lineage>
</organism>
<sequence>MSDESDSEAIANPVKESQLCEFFSGASKREAKRDLTGSLDDGNDDKEMRKMDRCPWDASESGTSDQAGDQRTVSKLRDRQNITFGKGHKATGDDAISAKILKIAAPAVLPSPNRLLNLCISNKVFPSTWKVAKVTPEFKGNGSRSDCNSYRPILVLPVLSKVLERHICEHLCDFLTSNEIMYKLQSRFRKSSSTEAAWIRRINELLLSLDMENVTGLVMIDYKRAFDLLDHTLLLRKVRATGIDNDYVSLFESCLSHRTQYINNQADVGKVAQRTTDKKMVLNESKTKTT</sequence>
<keyword evidence="3" id="KW-0808">Transferase</keyword>
<protein>
    <submittedName>
        <fullName evidence="3">Putative RNA-directed DNA polymerase from transposon X-element</fullName>
    </submittedName>
</protein>
<keyword evidence="3" id="KW-0695">RNA-directed DNA polymerase</keyword>
<feature type="compositionally biased region" description="Basic and acidic residues" evidence="1">
    <location>
        <begin position="45"/>
        <end position="55"/>
    </location>
</feature>